<name>A0A455VDS2_9GAMM</name>
<dbReference type="AlphaFoldDB" id="A0A455VDS2"/>
<proteinExistence type="predicted"/>
<sequence length="51" mass="5664">MFKIALATMTKLQVTGFSCAGHILTICMTVDANDRFTAMKHNALNRDTTCR</sequence>
<dbReference type="Proteomes" id="UP000324392">
    <property type="component" value="Chromosome"/>
</dbReference>
<evidence type="ECO:0000313" key="1">
    <source>
        <dbReference type="EMBL" id="BBI91152.1"/>
    </source>
</evidence>
<organism evidence="1 2">
    <name type="scientific">Serratia symbiotica</name>
    <dbReference type="NCBI Taxonomy" id="138074"/>
    <lineage>
        <taxon>Bacteria</taxon>
        <taxon>Pseudomonadati</taxon>
        <taxon>Pseudomonadota</taxon>
        <taxon>Gammaproteobacteria</taxon>
        <taxon>Enterobacterales</taxon>
        <taxon>Yersiniaceae</taxon>
        <taxon>Serratia</taxon>
    </lineage>
</organism>
<gene>
    <name evidence="1" type="ORF">SSYIS1_02070</name>
</gene>
<evidence type="ECO:0000313" key="2">
    <source>
        <dbReference type="Proteomes" id="UP000324392"/>
    </source>
</evidence>
<accession>A0A455VDS2</accession>
<protein>
    <submittedName>
        <fullName evidence="1">Uncharacterized protein</fullName>
    </submittedName>
</protein>
<reference evidence="1 2" key="1">
    <citation type="submission" date="2019-03" db="EMBL/GenBank/DDBJ databases">
        <title>The genome sequence of Candidatus Serratia symbiotica strain IS.</title>
        <authorList>
            <person name="Nikoh N."/>
            <person name="Koga R."/>
            <person name="Oshima K."/>
            <person name="Hattori M."/>
            <person name="Fukatsu T."/>
        </authorList>
    </citation>
    <scope>NUCLEOTIDE SEQUENCE [LARGE SCALE GENOMIC DNA]</scope>
    <source>
        <strain evidence="1 2">IS</strain>
    </source>
</reference>
<dbReference type="EMBL" id="AP019531">
    <property type="protein sequence ID" value="BBI91152.1"/>
    <property type="molecule type" value="Genomic_DNA"/>
</dbReference>